<organism evidence="1 2">
    <name type="scientific">Alkalispirochaeta americana</name>
    <dbReference type="NCBI Taxonomy" id="159291"/>
    <lineage>
        <taxon>Bacteria</taxon>
        <taxon>Pseudomonadati</taxon>
        <taxon>Spirochaetota</taxon>
        <taxon>Spirochaetia</taxon>
        <taxon>Spirochaetales</taxon>
        <taxon>Spirochaetaceae</taxon>
        <taxon>Alkalispirochaeta</taxon>
    </lineage>
</organism>
<evidence type="ECO:0000313" key="1">
    <source>
        <dbReference type="EMBL" id="SIQ29232.1"/>
    </source>
</evidence>
<accession>A0A1N6RKJ6</accession>
<dbReference type="Proteomes" id="UP000186400">
    <property type="component" value="Unassembled WGS sequence"/>
</dbReference>
<gene>
    <name evidence="1" type="ORF">SAMN05920897_106143</name>
</gene>
<sequence>MRISSLWFMDGVDDIAYARWCPADYRADAARRALRRIRRKMLGEAVVRLVFRFFRGLRGSPVDGLASGSTSFQKPSGESLVCARDGAAESFPVSLGDIRGVYDPDGTVRDGITLPRHVAPSIWERFYFGEIQLEPVPQVWPVGTVYYIRNDPSTLLAIMALRARGVPTILVRPLLTEKGKLTGTPASMAECNWHRRVKTGQCLKRKGNIIPTC</sequence>
<dbReference type="AlphaFoldDB" id="A0A1N6RKJ6"/>
<keyword evidence="2" id="KW-1185">Reference proteome</keyword>
<dbReference type="EMBL" id="FTMS01000006">
    <property type="protein sequence ID" value="SIQ29232.1"/>
    <property type="molecule type" value="Genomic_DNA"/>
</dbReference>
<reference evidence="1 2" key="1">
    <citation type="submission" date="2017-01" db="EMBL/GenBank/DDBJ databases">
        <authorList>
            <person name="Mah S.A."/>
            <person name="Swanson W.J."/>
            <person name="Moy G.W."/>
            <person name="Vacquier V.D."/>
        </authorList>
    </citation>
    <scope>NUCLEOTIDE SEQUENCE [LARGE SCALE GENOMIC DNA]</scope>
    <source>
        <strain evidence="1 2">ASpG1</strain>
    </source>
</reference>
<evidence type="ECO:0000313" key="2">
    <source>
        <dbReference type="Proteomes" id="UP000186400"/>
    </source>
</evidence>
<dbReference type="STRING" id="159291.SAMN05920897_106143"/>
<proteinExistence type="predicted"/>
<dbReference type="RefSeq" id="WP_076488418.1">
    <property type="nucleotide sequence ID" value="NZ_FTMS01000006.1"/>
</dbReference>
<protein>
    <submittedName>
        <fullName evidence="1">Uncharacterized protein</fullName>
    </submittedName>
</protein>
<dbReference type="OrthoDB" id="9934902at2"/>
<name>A0A1N6RKJ6_9SPIO</name>